<dbReference type="PROSITE" id="PS51186">
    <property type="entry name" value="GNAT"/>
    <property type="match status" value="1"/>
</dbReference>
<keyword evidence="3" id="KW-1185">Reference proteome</keyword>
<organism evidence="2 3">
    <name type="scientific">Leptothoe kymatousa TAU-MAC 1615</name>
    <dbReference type="NCBI Taxonomy" id="2364775"/>
    <lineage>
        <taxon>Bacteria</taxon>
        <taxon>Bacillati</taxon>
        <taxon>Cyanobacteriota</taxon>
        <taxon>Cyanophyceae</taxon>
        <taxon>Nodosilineales</taxon>
        <taxon>Cymatolegaceae</taxon>
        <taxon>Leptothoe</taxon>
        <taxon>Leptothoe kymatousa</taxon>
    </lineage>
</organism>
<keyword evidence="2" id="KW-0808">Transferase</keyword>
<reference evidence="2 3" key="1">
    <citation type="journal article" date="2021" name="Mar. Drugs">
        <title>Genome Reduction and Secondary Metabolism of the Marine Sponge-Associated Cyanobacterium Leptothoe.</title>
        <authorList>
            <person name="Konstantinou D."/>
            <person name="Popin R.V."/>
            <person name="Fewer D.P."/>
            <person name="Sivonen K."/>
            <person name="Gkelis S."/>
        </authorList>
    </citation>
    <scope>NUCLEOTIDE SEQUENCE [LARGE SCALE GENOMIC DNA]</scope>
    <source>
        <strain evidence="2 3">TAU-MAC 1615</strain>
    </source>
</reference>
<dbReference type="Pfam" id="PF13302">
    <property type="entry name" value="Acetyltransf_3"/>
    <property type="match status" value="1"/>
</dbReference>
<gene>
    <name evidence="2" type="primary">speG</name>
    <name evidence="2" type="ORF">IXB28_09425</name>
</gene>
<evidence type="ECO:0000313" key="3">
    <source>
        <dbReference type="Proteomes" id="UP001196661"/>
    </source>
</evidence>
<sequence length="171" mass="20033">MPQQIKLRALEKTDLEFIHALNNNRNIMAYWFEEPYESFDELADLYQKHIHDNTERRFIAEDSNETAIGLVELLEIDYIHRTSEFAIIISPAYQGKGFARPLISLALDYAFSILNLNKVYLLVAVENEKAIHLYNESGFTEEGRLIQEVFTNGKYRDVIRMYILQSKFFDG</sequence>
<dbReference type="PANTHER" id="PTHR43415">
    <property type="entry name" value="SPERMIDINE N(1)-ACETYLTRANSFERASE"/>
    <property type="match status" value="1"/>
</dbReference>
<dbReference type="RefSeq" id="WP_216863007.1">
    <property type="nucleotide sequence ID" value="NZ_JADOER010000008.1"/>
</dbReference>
<proteinExistence type="predicted"/>
<dbReference type="EMBL" id="JADOER010000008">
    <property type="protein sequence ID" value="MBT9312424.1"/>
    <property type="molecule type" value="Genomic_DNA"/>
</dbReference>
<dbReference type="CDD" id="cd04301">
    <property type="entry name" value="NAT_SF"/>
    <property type="match status" value="1"/>
</dbReference>
<feature type="domain" description="N-acetyltransferase" evidence="1">
    <location>
        <begin position="5"/>
        <end position="162"/>
    </location>
</feature>
<dbReference type="InterPro" id="IPR000182">
    <property type="entry name" value="GNAT_dom"/>
</dbReference>
<keyword evidence="2" id="KW-0012">Acyltransferase</keyword>
<dbReference type="GO" id="GO:0004145">
    <property type="term" value="F:diamine N-acetyltransferase activity"/>
    <property type="evidence" value="ECO:0007669"/>
    <property type="project" value="UniProtKB-EC"/>
</dbReference>
<dbReference type="Proteomes" id="UP001196661">
    <property type="component" value="Unassembled WGS sequence"/>
</dbReference>
<dbReference type="NCBIfam" id="NF011709">
    <property type="entry name" value="PRK15130.1"/>
    <property type="match status" value="1"/>
</dbReference>
<evidence type="ECO:0000259" key="1">
    <source>
        <dbReference type="PROSITE" id="PS51186"/>
    </source>
</evidence>
<accession>A0ABS5Y3L3</accession>
<comment type="caution">
    <text evidence="2">The sequence shown here is derived from an EMBL/GenBank/DDBJ whole genome shotgun (WGS) entry which is preliminary data.</text>
</comment>
<dbReference type="PANTHER" id="PTHR43415:SF6">
    <property type="entry name" value="SPERMIDINE N(1)-ACETYLTRANSFERASE"/>
    <property type="match status" value="1"/>
</dbReference>
<name>A0ABS5Y3L3_9CYAN</name>
<dbReference type="EC" id="2.3.1.57" evidence="2"/>
<protein>
    <submittedName>
        <fullName evidence="2">Spermidine N1-acetyltransferase</fullName>
        <ecNumber evidence="2">2.3.1.57</ecNumber>
    </submittedName>
</protein>
<evidence type="ECO:0000313" key="2">
    <source>
        <dbReference type="EMBL" id="MBT9312424.1"/>
    </source>
</evidence>